<proteinExistence type="inferred from homology"/>
<evidence type="ECO:0000256" key="9">
    <source>
        <dbReference type="ARBA" id="ARBA00023118"/>
    </source>
</evidence>
<evidence type="ECO:0000256" key="6">
    <source>
        <dbReference type="ARBA" id="ARBA00022801"/>
    </source>
</evidence>
<dbReference type="GO" id="GO:0051607">
    <property type="term" value="P:defense response to virus"/>
    <property type="evidence" value="ECO:0007669"/>
    <property type="project" value="UniProtKB-KW"/>
</dbReference>
<dbReference type="InterPro" id="IPR001650">
    <property type="entry name" value="Helicase_C-like"/>
</dbReference>
<dbReference type="GO" id="GO:0003724">
    <property type="term" value="F:RNA helicase activity"/>
    <property type="evidence" value="ECO:0007669"/>
    <property type="project" value="TreeGrafter"/>
</dbReference>
<dbReference type="NCBIfam" id="TIGR01596">
    <property type="entry name" value="cas3_HD"/>
    <property type="match status" value="1"/>
</dbReference>
<evidence type="ECO:0000256" key="5">
    <source>
        <dbReference type="ARBA" id="ARBA00022741"/>
    </source>
</evidence>
<evidence type="ECO:0000313" key="13">
    <source>
        <dbReference type="Proteomes" id="UP000290848"/>
    </source>
</evidence>
<evidence type="ECO:0000256" key="3">
    <source>
        <dbReference type="ARBA" id="ARBA00022722"/>
    </source>
</evidence>
<dbReference type="GO" id="GO:0016787">
    <property type="term" value="F:hydrolase activity"/>
    <property type="evidence" value="ECO:0007669"/>
    <property type="project" value="UniProtKB-KW"/>
</dbReference>
<evidence type="ECO:0000256" key="8">
    <source>
        <dbReference type="ARBA" id="ARBA00022840"/>
    </source>
</evidence>
<evidence type="ECO:0000256" key="2">
    <source>
        <dbReference type="ARBA" id="ARBA00009046"/>
    </source>
</evidence>
<dbReference type="SUPFAM" id="SSF109604">
    <property type="entry name" value="HD-domain/PDEase-like"/>
    <property type="match status" value="1"/>
</dbReference>
<dbReference type="PANTHER" id="PTHR47959">
    <property type="entry name" value="ATP-DEPENDENT RNA HELICASE RHLE-RELATED"/>
    <property type="match status" value="1"/>
</dbReference>
<sequence length="718" mass="81542">MNKHEYIKAKGNPEWTPLYDHLLHVKTVAEVFASYAGMDIEAARLGALLHDIGKVHKVFQEQLQGKRPKQTFRHELSSLFFLPLIEENKRMLVLEMIVGHHKSVCNDAGNKGILDLLNDEDDPLGYHLGDWDQWSPIALEILNSLYVKTRYISKKEAIGAWEYSVKYCEKAFLEKRGYSVWRGLLMGSDYFASAQSHNTAEKIKRAFVAADLCFFNRQHELYPLSTKSATSEKRHTIVVACTGAGKTDYLLRRCKGRIFYTLPFQASINAMYNRLKKDLKPNNPDLDIRVLHAASSLVDKNDETADVSLQELIGASVKVLTPYQLAGVAFGSKGYESIILDLKGCDVILDEVHTYSGISQAIVLKIVSVLKQIGCRVHIGTATMPTILYEKIKSILGTEDVLEVQLSEGELNLFNRHVVHKLESLDQSFSIIRRAVERKEKILIVCNRVESAQTVYEQMQDDFPQVDKLLLHSRFRRMDRNDKEIRLLGQDEKGFATGCFNTSDEACIVVSTQVVEVSLDISFDLMVTEAAPLDALIQRFGRINRKREKQTIGHLKPVYVIAPPCIDKDARPYDLEILERGFSVLPDGEVLHESELQKKIDYVFTEIDFLKIETHAVFKESGQWSIPLLTHGSPLLIDLLDIDSVVCIVESDYEDYMAASFYEKMQYEIPARYYAVKSYPRIRETGHAPFIIPNSAYSDDLGLSLKALKKVNTDDQIF</sequence>
<evidence type="ECO:0000256" key="7">
    <source>
        <dbReference type="ARBA" id="ARBA00022806"/>
    </source>
</evidence>
<comment type="similarity">
    <text evidence="10">Belongs to the DEAD box helicase family.</text>
</comment>
<dbReference type="Gene3D" id="3.40.50.300">
    <property type="entry name" value="P-loop containing nucleotide triphosphate hydrolases"/>
    <property type="match status" value="2"/>
</dbReference>
<gene>
    <name evidence="12" type="primary">cas3</name>
    <name evidence="12" type="ORF">EKH83_09440</name>
</gene>
<dbReference type="GO" id="GO:0003676">
    <property type="term" value="F:nucleic acid binding"/>
    <property type="evidence" value="ECO:0007669"/>
    <property type="project" value="InterPro"/>
</dbReference>
<dbReference type="NCBIfam" id="TIGR00277">
    <property type="entry name" value="HDIG"/>
    <property type="match status" value="1"/>
</dbReference>
<organism evidence="12 13">
    <name type="scientific">Arcticibacter tournemirensis</name>
    <dbReference type="NCBI Taxonomy" id="699437"/>
    <lineage>
        <taxon>Bacteria</taxon>
        <taxon>Pseudomonadati</taxon>
        <taxon>Bacteroidota</taxon>
        <taxon>Sphingobacteriia</taxon>
        <taxon>Sphingobacteriales</taxon>
        <taxon>Sphingobacteriaceae</taxon>
        <taxon>Arcticibacter</taxon>
    </lineage>
</organism>
<dbReference type="Pfam" id="PF22590">
    <property type="entry name" value="Cas3-like_C_2"/>
    <property type="match status" value="1"/>
</dbReference>
<dbReference type="InterPro" id="IPR006483">
    <property type="entry name" value="CRISPR-assoc_Cas3_HD"/>
</dbReference>
<dbReference type="GO" id="GO:0004518">
    <property type="term" value="F:nuclease activity"/>
    <property type="evidence" value="ECO:0007669"/>
    <property type="project" value="UniProtKB-KW"/>
</dbReference>
<evidence type="ECO:0000256" key="10">
    <source>
        <dbReference type="ARBA" id="ARBA00038437"/>
    </source>
</evidence>
<keyword evidence="6" id="KW-0378">Hydrolase</keyword>
<dbReference type="EMBL" id="RXOC01000005">
    <property type="protein sequence ID" value="RXF70099.1"/>
    <property type="molecule type" value="Genomic_DNA"/>
</dbReference>
<evidence type="ECO:0000256" key="1">
    <source>
        <dbReference type="ARBA" id="ARBA00006847"/>
    </source>
</evidence>
<dbReference type="InterPro" id="IPR050079">
    <property type="entry name" value="DEAD_box_RNA_helicase"/>
</dbReference>
<dbReference type="Pfam" id="PF00270">
    <property type="entry name" value="DEAD"/>
    <property type="match status" value="1"/>
</dbReference>
<keyword evidence="8" id="KW-0067">ATP-binding</keyword>
<dbReference type="PROSITE" id="PS51643">
    <property type="entry name" value="HD_CAS3"/>
    <property type="match status" value="1"/>
</dbReference>
<dbReference type="Gene3D" id="1.10.3210.30">
    <property type="match status" value="1"/>
</dbReference>
<evidence type="ECO:0000313" key="12">
    <source>
        <dbReference type="EMBL" id="RXF70099.1"/>
    </source>
</evidence>
<keyword evidence="7" id="KW-0347">Helicase</keyword>
<dbReference type="InterPro" id="IPR006474">
    <property type="entry name" value="Helicase_Cas3_CRISPR-ass_core"/>
</dbReference>
<dbReference type="CDD" id="cd09641">
    <property type="entry name" value="Cas3''_I"/>
    <property type="match status" value="1"/>
</dbReference>
<dbReference type="RefSeq" id="WP_128769172.1">
    <property type="nucleotide sequence ID" value="NZ_RXOC01000005.1"/>
</dbReference>
<dbReference type="InterPro" id="IPR006675">
    <property type="entry name" value="HDIG_dom"/>
</dbReference>
<dbReference type="SMART" id="SM00490">
    <property type="entry name" value="HELICc"/>
    <property type="match status" value="1"/>
</dbReference>
<dbReference type="Pfam" id="PF01966">
    <property type="entry name" value="HD"/>
    <property type="match status" value="1"/>
</dbReference>
<dbReference type="InterPro" id="IPR027417">
    <property type="entry name" value="P-loop_NTPase"/>
</dbReference>
<dbReference type="InterPro" id="IPR011545">
    <property type="entry name" value="DEAD/DEAH_box_helicase_dom"/>
</dbReference>
<dbReference type="GO" id="GO:0005524">
    <property type="term" value="F:ATP binding"/>
    <property type="evidence" value="ECO:0007669"/>
    <property type="project" value="UniProtKB-KW"/>
</dbReference>
<dbReference type="InterPro" id="IPR006674">
    <property type="entry name" value="HD_domain"/>
</dbReference>
<keyword evidence="4" id="KW-0479">Metal-binding</keyword>
<comment type="caution">
    <text evidence="12">The sequence shown here is derived from an EMBL/GenBank/DDBJ whole genome shotgun (WGS) entry which is preliminary data.</text>
</comment>
<dbReference type="InterPro" id="IPR038257">
    <property type="entry name" value="CRISPR-assoc_Cas3_HD_sf"/>
</dbReference>
<name>A0A4Q0MB89_9SPHI</name>
<comment type="similarity">
    <text evidence="1">In the N-terminal section; belongs to the CRISPR-associated nuclease Cas3-HD family.</text>
</comment>
<keyword evidence="3" id="KW-0540">Nuclease</keyword>
<dbReference type="GO" id="GO:0046872">
    <property type="term" value="F:metal ion binding"/>
    <property type="evidence" value="ECO:0007669"/>
    <property type="project" value="UniProtKB-KW"/>
</dbReference>
<dbReference type="Proteomes" id="UP000290848">
    <property type="component" value="Unassembled WGS sequence"/>
</dbReference>
<dbReference type="InterPro" id="IPR054712">
    <property type="entry name" value="Cas3-like_dom"/>
</dbReference>
<reference evidence="12 13" key="1">
    <citation type="submission" date="2018-12" db="EMBL/GenBank/DDBJ databases">
        <title>The Draft Genome Sequence of the Soil Bacterium Pedobacter tournemirensis R1.</title>
        <authorList>
            <person name="He J."/>
        </authorList>
    </citation>
    <scope>NUCLEOTIDE SEQUENCE [LARGE SCALE GENOMIC DNA]</scope>
    <source>
        <strain evidence="12 13">R1</strain>
    </source>
</reference>
<dbReference type="SUPFAM" id="SSF52540">
    <property type="entry name" value="P-loop containing nucleoside triphosphate hydrolases"/>
    <property type="match status" value="1"/>
</dbReference>
<evidence type="ECO:0000259" key="11">
    <source>
        <dbReference type="PROSITE" id="PS51643"/>
    </source>
</evidence>
<comment type="similarity">
    <text evidence="2">In the central section; belongs to the CRISPR-associated helicase Cas3 family.</text>
</comment>
<keyword evidence="5" id="KW-0547">Nucleotide-binding</keyword>
<dbReference type="GO" id="GO:0005829">
    <property type="term" value="C:cytosol"/>
    <property type="evidence" value="ECO:0007669"/>
    <property type="project" value="TreeGrafter"/>
</dbReference>
<keyword evidence="9" id="KW-0051">Antiviral defense</keyword>
<feature type="domain" description="HD Cas3-type" evidence="11">
    <location>
        <begin position="11"/>
        <end position="191"/>
    </location>
</feature>
<dbReference type="AlphaFoldDB" id="A0A4Q0MB89"/>
<accession>A0A4Q0MB89</accession>
<evidence type="ECO:0000256" key="4">
    <source>
        <dbReference type="ARBA" id="ARBA00022723"/>
    </source>
</evidence>
<protein>
    <submittedName>
        <fullName evidence="12">CRISPR-associated helicase Cas3</fullName>
    </submittedName>
</protein>
<dbReference type="PANTHER" id="PTHR47959:SF16">
    <property type="entry name" value="CRISPR-ASSOCIATED NUCLEASE_HELICASE CAS3-RELATED"/>
    <property type="match status" value="1"/>
</dbReference>
<dbReference type="NCBIfam" id="TIGR01587">
    <property type="entry name" value="cas3_core"/>
    <property type="match status" value="1"/>
</dbReference>